<feature type="domain" description="DNA2/NAM7 helicase-like C-terminal" evidence="5">
    <location>
        <begin position="998"/>
        <end position="1193"/>
    </location>
</feature>
<dbReference type="InterPro" id="IPR027417">
    <property type="entry name" value="P-loop_NTPase"/>
</dbReference>
<evidence type="ECO:0000313" key="6">
    <source>
        <dbReference type="EMBL" id="CDI04723.1"/>
    </source>
</evidence>
<reference evidence="6" key="1">
    <citation type="submission" date="2013-07" db="EMBL/GenBank/DDBJ databases">
        <authorList>
            <person name="McIlroy S."/>
        </authorList>
    </citation>
    <scope>NUCLEOTIDE SEQUENCE [LARGE SCALE GENOMIC DNA]</scope>
    <source>
        <strain evidence="6">Run_A_D11</strain>
    </source>
</reference>
<proteinExistence type="predicted"/>
<organism evidence="6 7">
    <name type="scientific">Candidatus Competibacter denitrificans Run_A_D11</name>
    <dbReference type="NCBI Taxonomy" id="1400863"/>
    <lineage>
        <taxon>Bacteria</taxon>
        <taxon>Pseudomonadati</taxon>
        <taxon>Pseudomonadota</taxon>
        <taxon>Gammaproteobacteria</taxon>
        <taxon>Candidatus Competibacteraceae</taxon>
        <taxon>Candidatus Competibacter</taxon>
    </lineage>
</organism>
<dbReference type="InterPro" id="IPR047187">
    <property type="entry name" value="SF1_C_Upf1"/>
</dbReference>
<dbReference type="GO" id="GO:0016787">
    <property type="term" value="F:hydrolase activity"/>
    <property type="evidence" value="ECO:0007669"/>
    <property type="project" value="UniProtKB-KW"/>
</dbReference>
<dbReference type="Proteomes" id="UP000035760">
    <property type="component" value="Unassembled WGS sequence"/>
</dbReference>
<dbReference type="GO" id="GO:0005524">
    <property type="term" value="F:ATP binding"/>
    <property type="evidence" value="ECO:0007669"/>
    <property type="project" value="UniProtKB-KW"/>
</dbReference>
<dbReference type="PANTHER" id="PTHR43788">
    <property type="entry name" value="DNA2/NAM7 HELICASE FAMILY MEMBER"/>
    <property type="match status" value="1"/>
</dbReference>
<dbReference type="EMBL" id="CBTJ020000116">
    <property type="protein sequence ID" value="CDI04723.1"/>
    <property type="molecule type" value="Genomic_DNA"/>
</dbReference>
<comment type="caution">
    <text evidence="6">The sequence shown here is derived from an EMBL/GenBank/DDBJ whole genome shotgun (WGS) entry which is preliminary data.</text>
</comment>
<keyword evidence="3" id="KW-0347">Helicase</keyword>
<dbReference type="GO" id="GO:0043139">
    <property type="term" value="F:5'-3' DNA helicase activity"/>
    <property type="evidence" value="ECO:0007669"/>
    <property type="project" value="TreeGrafter"/>
</dbReference>
<keyword evidence="4" id="KW-0067">ATP-binding</keyword>
<dbReference type="Gene3D" id="3.40.50.300">
    <property type="entry name" value="P-loop containing nucleotide triphosphate hydrolases"/>
    <property type="match status" value="2"/>
</dbReference>
<dbReference type="Pfam" id="PF13245">
    <property type="entry name" value="AAA_19"/>
    <property type="match status" value="1"/>
</dbReference>
<dbReference type="PANTHER" id="PTHR43788:SF8">
    <property type="entry name" value="DNA-BINDING PROTEIN SMUBP-2"/>
    <property type="match status" value="1"/>
</dbReference>
<sequence length="1253" mass="139486">MTSIDQPFRISPSRIARYFFHDCERFLRFSATPATRRKADGIPEHKPDTSPVMEAIREAGYGWEEQVVEQLLKGKVLMASGKPGAPVRERRLDQNETLHALRTANAGFIYQGLLRAPNSFYERFGIDPSRIHFSDNHPDLIAVETIGEQRRFRVIDIKRGDTAKAIHRIQILLYTWELEEILAAERIDGVVDVVKGGVWLGGAVSPLDLDLDPVRPHVVRFLREDLSRICSDTADQAAWHLHFRCEWCDYFDHCRAETRTANNISRLAGLTGFGKRFLSKQGVTTVDDLAQWLTQPTADDALARCASLAGRRHLLRGQTKAFAQEMPVLHGAGSMALPAGENVAVFLTAQEEPLEEICYLAGVLVSVREDLHEPVTGRTDTPKPAVWVAKSRDDVPKVTAGVIVYIDTLFENVANYNRNRTWENQLSLQCYVHNERERAVFSRLLIAALADPTVQQAAMRLLLHFSSPDLANVEQHPEEPVAYPLVVLLSAQAQLVALPVDTSYTLPESLAALGSPFTYKRNPHVHFPLGHALRPDGIHKVWDGKQDVSIVRNNGKNLLYASRALLLALRQQAGSQLSAWPPKFTMPGTSGIQSPLLAKLAFFCRFESVMSCLEVRATRAEAHEIQRELGKIIELEAMDGNRFRIVHGPATLDETTMPNWLLVTDDPNGRFAQLRFPDYYYRDKNFYGRESPHRAIVGIEAVTTDNAGIPQTLCVAWRQEFSTGRAKAGRCYVMHPRFIDYNTDRVIRWLVNLDRSSPQSLVAFLGTPSSPQRSLGAKVEKRAAASIPALSLTPSQIEAFRVLRHYENTVVWGPPGTGKTHFVGAAVAALVAAHHAERKPFRVLVTAFTHAAIENVLKSVARTLQTCFTTTNISVWKAGEWRGDKKPEPVTEVDPKFHNQILGQDQVVIGATVYACIKANPGEVFDLVVVDEASQVRLPEACAPLTLRHPEGRLLLAGDHQQLPPIVNGEWPDPIIGPTIHGSILSTLRIDQHVALGLQLHENWRMNKTLTTIAAKFIYGDQYQCATEKIATQQLRWAAAGGRGRFAKHCLDPHYPFVIVVLDGVDAGKENQLEARLVARLTRALRNGMVTATGMPYANDRDFFHGTGKNGPGVFIVSPHHVQIAAIRKAIARNGLKNPFVDTVEKMQGQEAEVVLISYGVSDPEFALREAKFIYGRNRLNVAITRARCKAILFLPRPLLDAPPGVLDVEEAVAGLAFMRQLYDLATEKGDQKLFAGKNGVSAEVLRFRFEDQ</sequence>
<reference evidence="6" key="2">
    <citation type="submission" date="2014-03" db="EMBL/GenBank/DDBJ databases">
        <title>Candidatus Competibacter-lineage genomes retrieved from metagenomes reveal functional metabolic diversity.</title>
        <authorList>
            <person name="McIlroy S.J."/>
            <person name="Albertsen M."/>
            <person name="Andresen E.K."/>
            <person name="Saunders A.M."/>
            <person name="Kristiansen R."/>
            <person name="Stokholm-Bjerregaard M."/>
            <person name="Nielsen K.L."/>
            <person name="Nielsen P.H."/>
        </authorList>
    </citation>
    <scope>NUCLEOTIDE SEQUENCE</scope>
    <source>
        <strain evidence="6">Run_A_D11</strain>
    </source>
</reference>
<dbReference type="AlphaFoldDB" id="W6MEJ5"/>
<name>W6MEJ5_9GAMM</name>
<keyword evidence="7" id="KW-1185">Reference proteome</keyword>
<dbReference type="InterPro" id="IPR041679">
    <property type="entry name" value="DNA2/NAM7-like_C"/>
</dbReference>
<evidence type="ECO:0000313" key="7">
    <source>
        <dbReference type="Proteomes" id="UP000035760"/>
    </source>
</evidence>
<dbReference type="Pfam" id="PF13087">
    <property type="entry name" value="AAA_12"/>
    <property type="match status" value="1"/>
</dbReference>
<evidence type="ECO:0000256" key="4">
    <source>
        <dbReference type="ARBA" id="ARBA00022840"/>
    </source>
</evidence>
<gene>
    <name evidence="6" type="ORF">BN873_p40028</name>
</gene>
<evidence type="ECO:0000256" key="3">
    <source>
        <dbReference type="ARBA" id="ARBA00022806"/>
    </source>
</evidence>
<keyword evidence="2" id="KW-0378">Hydrolase</keyword>
<dbReference type="CDD" id="cd18808">
    <property type="entry name" value="SF1_C_Upf1"/>
    <property type="match status" value="1"/>
</dbReference>
<dbReference type="InterPro" id="IPR050534">
    <property type="entry name" value="Coronavir_polyprotein_1ab"/>
</dbReference>
<evidence type="ECO:0000256" key="1">
    <source>
        <dbReference type="ARBA" id="ARBA00022741"/>
    </source>
</evidence>
<dbReference type="CDD" id="cd17934">
    <property type="entry name" value="DEXXQc_Upf1-like"/>
    <property type="match status" value="1"/>
</dbReference>
<evidence type="ECO:0000256" key="2">
    <source>
        <dbReference type="ARBA" id="ARBA00022801"/>
    </source>
</evidence>
<evidence type="ECO:0000259" key="5">
    <source>
        <dbReference type="Pfam" id="PF13087"/>
    </source>
</evidence>
<accession>W6MEJ5</accession>
<dbReference type="SUPFAM" id="SSF52540">
    <property type="entry name" value="P-loop containing nucleoside triphosphate hydrolases"/>
    <property type="match status" value="1"/>
</dbReference>
<protein>
    <submittedName>
        <fullName evidence="6">AAA ATPase</fullName>
    </submittedName>
</protein>
<keyword evidence="1" id="KW-0547">Nucleotide-binding</keyword>